<comment type="caution">
    <text evidence="1">The sequence shown here is derived from an EMBL/GenBank/DDBJ whole genome shotgun (WGS) entry which is preliminary data.</text>
</comment>
<proteinExistence type="predicted"/>
<dbReference type="AlphaFoldDB" id="A0A837AGR7"/>
<keyword evidence="2" id="KW-1185">Reference proteome</keyword>
<gene>
    <name evidence="1" type="ORF">SALWKB29_1964</name>
</gene>
<dbReference type="EMBL" id="JFZV01000013">
    <property type="protein sequence ID" value="KDN13972.1"/>
    <property type="molecule type" value="Genomic_DNA"/>
</dbReference>
<evidence type="ECO:0000313" key="1">
    <source>
        <dbReference type="EMBL" id="KDN13972.1"/>
    </source>
</evidence>
<evidence type="ECO:0000313" key="2">
    <source>
        <dbReference type="Proteomes" id="UP000027170"/>
    </source>
</evidence>
<dbReference type="Proteomes" id="UP000027170">
    <property type="component" value="Unassembled WGS sequence"/>
</dbReference>
<name>A0A837AGR7_9NEIS</name>
<reference evidence="1 2" key="1">
    <citation type="submission" date="2014-03" db="EMBL/GenBank/DDBJ databases">
        <title>The genomes of two eusocial bee gut symbionts.</title>
        <authorList>
            <person name="Kwong W.K."/>
            <person name="Engel P."/>
            <person name="Koch H."/>
            <person name="Moran N.A."/>
        </authorList>
    </citation>
    <scope>NUCLEOTIDE SEQUENCE [LARGE SCALE GENOMIC DNA]</scope>
    <source>
        <strain evidence="2">wkB29</strain>
    </source>
</reference>
<sequence>MKQAFAKVLNSYQNRDFAENYCTTESIDHLRYNTGDWEY</sequence>
<organism evidence="1 2">
    <name type="scientific">Snodgrassella communis</name>
    <dbReference type="NCBI Taxonomy" id="2946699"/>
    <lineage>
        <taxon>Bacteria</taxon>
        <taxon>Pseudomonadati</taxon>
        <taxon>Pseudomonadota</taxon>
        <taxon>Betaproteobacteria</taxon>
        <taxon>Neisseriales</taxon>
        <taxon>Neisseriaceae</taxon>
        <taxon>Snodgrassella</taxon>
    </lineage>
</organism>
<accession>A0A837AGR7</accession>
<protein>
    <submittedName>
        <fullName evidence="1">Uncharacterized protein</fullName>
    </submittedName>
</protein>